<sequence>MIPQAALDTTRGMNLLFCAGSLVMLGFSDKTFWGCAIGVPPKKMNERLPLSSSLKDLRSAMMSSGGAVKPVNEKEKPRLALEALLKAAPLLTSSKSSFSCPLRDFLLWCPTFLPGEVPTVFFPKLDFLDKLGSPFVFEVRIVSAEAVRLIDCDAETFSSWSDFVLLIIDTTSFTHHSVVRCREPRVNSRKSP</sequence>
<dbReference type="AlphaFoldDB" id="A0A4S8K171"/>
<dbReference type="EMBL" id="PYDT01000002">
    <property type="protein sequence ID" value="THU68467.1"/>
    <property type="molecule type" value="Genomic_DNA"/>
</dbReference>
<proteinExistence type="predicted"/>
<keyword evidence="2" id="KW-1185">Reference proteome</keyword>
<evidence type="ECO:0000313" key="1">
    <source>
        <dbReference type="EMBL" id="THU68467.1"/>
    </source>
</evidence>
<evidence type="ECO:0000313" key="2">
    <source>
        <dbReference type="Proteomes" id="UP000317650"/>
    </source>
</evidence>
<organism evidence="1 2">
    <name type="scientific">Musa balbisiana</name>
    <name type="common">Banana</name>
    <dbReference type="NCBI Taxonomy" id="52838"/>
    <lineage>
        <taxon>Eukaryota</taxon>
        <taxon>Viridiplantae</taxon>
        <taxon>Streptophyta</taxon>
        <taxon>Embryophyta</taxon>
        <taxon>Tracheophyta</taxon>
        <taxon>Spermatophyta</taxon>
        <taxon>Magnoliopsida</taxon>
        <taxon>Liliopsida</taxon>
        <taxon>Zingiberales</taxon>
        <taxon>Musaceae</taxon>
        <taxon>Musa</taxon>
    </lineage>
</organism>
<reference evidence="1 2" key="1">
    <citation type="journal article" date="2019" name="Nat. Plants">
        <title>Genome sequencing of Musa balbisiana reveals subgenome evolution and function divergence in polyploid bananas.</title>
        <authorList>
            <person name="Yao X."/>
        </authorList>
    </citation>
    <scope>NUCLEOTIDE SEQUENCE [LARGE SCALE GENOMIC DNA]</scope>
    <source>
        <strain evidence="2">cv. DH-PKW</strain>
        <tissue evidence="1">Leaves</tissue>
    </source>
</reference>
<name>A0A4S8K171_MUSBA</name>
<dbReference type="Proteomes" id="UP000317650">
    <property type="component" value="Chromosome 8"/>
</dbReference>
<gene>
    <name evidence="1" type="ORF">C4D60_Mb08t04200</name>
</gene>
<comment type="caution">
    <text evidence="1">The sequence shown here is derived from an EMBL/GenBank/DDBJ whole genome shotgun (WGS) entry which is preliminary data.</text>
</comment>
<accession>A0A4S8K171</accession>
<protein>
    <submittedName>
        <fullName evidence="1">Uncharacterized protein</fullName>
    </submittedName>
</protein>